<evidence type="ECO:0000313" key="2">
    <source>
        <dbReference type="Proteomes" id="UP000299102"/>
    </source>
</evidence>
<name>A0A4C2A654_EUMVA</name>
<reference evidence="1 2" key="1">
    <citation type="journal article" date="2019" name="Commun. Biol.">
        <title>The bagworm genome reveals a unique fibroin gene that provides high tensile strength.</title>
        <authorList>
            <person name="Kono N."/>
            <person name="Nakamura H."/>
            <person name="Ohtoshi R."/>
            <person name="Tomita M."/>
            <person name="Numata K."/>
            <person name="Arakawa K."/>
        </authorList>
    </citation>
    <scope>NUCLEOTIDE SEQUENCE [LARGE SCALE GENOMIC DNA]</scope>
</reference>
<keyword evidence="2" id="KW-1185">Reference proteome</keyword>
<proteinExistence type="predicted"/>
<dbReference type="OrthoDB" id="8122232at2759"/>
<gene>
    <name evidence="1" type="ORF">EVAR_64653_1</name>
</gene>
<dbReference type="EMBL" id="BGZK01002545">
    <property type="protein sequence ID" value="GBP94753.1"/>
    <property type="molecule type" value="Genomic_DNA"/>
</dbReference>
<comment type="caution">
    <text evidence="1">The sequence shown here is derived from an EMBL/GenBank/DDBJ whole genome shotgun (WGS) entry which is preliminary data.</text>
</comment>
<protein>
    <recommendedName>
        <fullName evidence="3">Ig-like domain-containing protein</fullName>
    </recommendedName>
</protein>
<evidence type="ECO:0000313" key="1">
    <source>
        <dbReference type="EMBL" id="GBP94753.1"/>
    </source>
</evidence>
<accession>A0A4C2A654</accession>
<dbReference type="Proteomes" id="UP000299102">
    <property type="component" value="Unassembled WGS sequence"/>
</dbReference>
<evidence type="ECO:0008006" key="3">
    <source>
        <dbReference type="Google" id="ProtNLM"/>
    </source>
</evidence>
<sequence length="172" mass="18944">MNVIPAANSKLSVASSDQNRVVLTQVDRSLTGEYQCEVSADAPLFHTDIKAAAMVVVDPSVTIDRSRRAFEAAPAPHSGVLITKVNWVSEPPLASPNVSADRMWYAGGEHIRANCSSPPSLPAANITWYVNEQMVSDFSFSTRLYYYFIAFSRGKRTCNPMEQEFPIRGRAS</sequence>
<dbReference type="PANTHER" id="PTHR21261">
    <property type="entry name" value="BEAT PROTEIN"/>
    <property type="match status" value="1"/>
</dbReference>
<organism evidence="1 2">
    <name type="scientific">Eumeta variegata</name>
    <name type="common">Bagworm moth</name>
    <name type="synonym">Eumeta japonica</name>
    <dbReference type="NCBI Taxonomy" id="151549"/>
    <lineage>
        <taxon>Eukaryota</taxon>
        <taxon>Metazoa</taxon>
        <taxon>Ecdysozoa</taxon>
        <taxon>Arthropoda</taxon>
        <taxon>Hexapoda</taxon>
        <taxon>Insecta</taxon>
        <taxon>Pterygota</taxon>
        <taxon>Neoptera</taxon>
        <taxon>Endopterygota</taxon>
        <taxon>Lepidoptera</taxon>
        <taxon>Glossata</taxon>
        <taxon>Ditrysia</taxon>
        <taxon>Tineoidea</taxon>
        <taxon>Psychidae</taxon>
        <taxon>Oiketicinae</taxon>
        <taxon>Eumeta</taxon>
    </lineage>
</organism>
<dbReference type="PANTHER" id="PTHR21261:SF17">
    <property type="entry name" value="BEAT VI"/>
    <property type="match status" value="1"/>
</dbReference>
<dbReference type="STRING" id="151549.A0A4C2A654"/>
<dbReference type="AlphaFoldDB" id="A0A4C2A654"/>